<comment type="caution">
    <text evidence="3">The sequence shown here is derived from an EMBL/GenBank/DDBJ whole genome shotgun (WGS) entry which is preliminary data.</text>
</comment>
<dbReference type="Proteomes" id="UP001359559">
    <property type="component" value="Unassembled WGS sequence"/>
</dbReference>
<dbReference type="PANTHER" id="PTHR33494">
    <property type="entry name" value="OS02G0793800 PROTEIN"/>
    <property type="match status" value="1"/>
</dbReference>
<proteinExistence type="predicted"/>
<feature type="domain" description="TRF2/HOY1 PH-like" evidence="2">
    <location>
        <begin position="10"/>
        <end position="124"/>
    </location>
</feature>
<gene>
    <name evidence="3" type="ORF">RJT34_14401</name>
</gene>
<organism evidence="3 4">
    <name type="scientific">Clitoria ternatea</name>
    <name type="common">Butterfly pea</name>
    <dbReference type="NCBI Taxonomy" id="43366"/>
    <lineage>
        <taxon>Eukaryota</taxon>
        <taxon>Viridiplantae</taxon>
        <taxon>Streptophyta</taxon>
        <taxon>Embryophyta</taxon>
        <taxon>Tracheophyta</taxon>
        <taxon>Spermatophyta</taxon>
        <taxon>Magnoliopsida</taxon>
        <taxon>eudicotyledons</taxon>
        <taxon>Gunneridae</taxon>
        <taxon>Pentapetalae</taxon>
        <taxon>rosids</taxon>
        <taxon>fabids</taxon>
        <taxon>Fabales</taxon>
        <taxon>Fabaceae</taxon>
        <taxon>Papilionoideae</taxon>
        <taxon>50 kb inversion clade</taxon>
        <taxon>NPAAA clade</taxon>
        <taxon>indigoferoid/millettioid clade</taxon>
        <taxon>Phaseoleae</taxon>
        <taxon>Clitoria</taxon>
    </lineage>
</organism>
<dbReference type="Pfam" id="PF24818">
    <property type="entry name" value="PH_TRF2_HOY1"/>
    <property type="match status" value="1"/>
</dbReference>
<name>A0AAN9JSK2_CLITE</name>
<evidence type="ECO:0000313" key="3">
    <source>
        <dbReference type="EMBL" id="KAK7303494.1"/>
    </source>
</evidence>
<evidence type="ECO:0000256" key="1">
    <source>
        <dbReference type="SAM" id="MobiDB-lite"/>
    </source>
</evidence>
<evidence type="ECO:0000313" key="4">
    <source>
        <dbReference type="Proteomes" id="UP001359559"/>
    </source>
</evidence>
<dbReference type="PANTHER" id="PTHR33494:SF5">
    <property type="entry name" value="F10A16.6 PROTEIN"/>
    <property type="match status" value="1"/>
</dbReference>
<dbReference type="EMBL" id="JAYKXN010000003">
    <property type="protein sequence ID" value="KAK7303494.1"/>
    <property type="molecule type" value="Genomic_DNA"/>
</dbReference>
<feature type="region of interest" description="Disordered" evidence="1">
    <location>
        <begin position="174"/>
        <end position="198"/>
    </location>
</feature>
<reference evidence="3 4" key="1">
    <citation type="submission" date="2024-01" db="EMBL/GenBank/DDBJ databases">
        <title>The genomes of 5 underutilized Papilionoideae crops provide insights into root nodulation and disease resistance.</title>
        <authorList>
            <person name="Yuan L."/>
        </authorList>
    </citation>
    <scope>NUCLEOTIDE SEQUENCE [LARGE SCALE GENOMIC DNA]</scope>
    <source>
        <strain evidence="3">LY-2023</strain>
        <tissue evidence="3">Leaf</tissue>
    </source>
</reference>
<dbReference type="AlphaFoldDB" id="A0AAN9JSK2"/>
<protein>
    <recommendedName>
        <fullName evidence="2">TRF2/HOY1 PH-like domain-containing protein</fullName>
    </recommendedName>
</protein>
<sequence>MSNLWPIGEKIGAFEYKADERHVDLEVGCYYKTEKLTWEILDRVKLIKRKIEIDWNNILLIHAALEENKPGILEIHLEKPPKFYYEIDGKAGRSRWKPCEDFTKENEASRFRIHHVEFSHGVLNKHYKNILQSNNRLLQLSQSPLQSWISPYFDETPLLVNQQPLLPISPQQRVANTTSLSTSPGTGNMQQPSRDLDSGEYNVTTTMVTNSDPVIHVKEKHGLEDTVGVDQQLETKTEQMLHVVTQDSMFSELDETLFDFNDVDIERYRAELEEIPKQ</sequence>
<accession>A0AAN9JSK2</accession>
<feature type="compositionally biased region" description="Polar residues" evidence="1">
    <location>
        <begin position="174"/>
        <end position="193"/>
    </location>
</feature>
<dbReference type="InterPro" id="IPR057939">
    <property type="entry name" value="TRF2_HOY1_PH"/>
</dbReference>
<evidence type="ECO:0000259" key="2">
    <source>
        <dbReference type="Pfam" id="PF24818"/>
    </source>
</evidence>
<keyword evidence="4" id="KW-1185">Reference proteome</keyword>